<name>A0A6A7KDA9_9FIRM</name>
<dbReference type="RefSeq" id="WP_152806931.1">
    <property type="nucleotide sequence ID" value="NZ_WHNX01000059.1"/>
</dbReference>
<keyword evidence="1" id="KW-0472">Membrane</keyword>
<protein>
    <recommendedName>
        <fullName evidence="2">VanZ-like domain-containing protein</fullName>
    </recommendedName>
</protein>
<dbReference type="Pfam" id="PF04892">
    <property type="entry name" value="VanZ"/>
    <property type="match status" value="1"/>
</dbReference>
<comment type="caution">
    <text evidence="3">The sequence shown here is derived from an EMBL/GenBank/DDBJ whole genome shotgun (WGS) entry which is preliminary data.</text>
</comment>
<proteinExistence type="predicted"/>
<feature type="transmembrane region" description="Helical" evidence="1">
    <location>
        <begin position="7"/>
        <end position="26"/>
    </location>
</feature>
<dbReference type="PANTHER" id="PTHR36834">
    <property type="entry name" value="MEMBRANE PROTEIN-RELATED"/>
    <property type="match status" value="1"/>
</dbReference>
<feature type="transmembrane region" description="Helical" evidence="1">
    <location>
        <begin position="139"/>
        <end position="156"/>
    </location>
</feature>
<keyword evidence="1" id="KW-0812">Transmembrane</keyword>
<evidence type="ECO:0000313" key="4">
    <source>
        <dbReference type="Proteomes" id="UP000440004"/>
    </source>
</evidence>
<sequence length="161" mass="18982">MTQKNKVVILSMIYITGVVFLTLIPFNNSVDYDINYNLTLFDSINNYIKHMKNFGLVDYNAMKYFPFNLLRFINSIFTVSFKNVLGNIVMFLPFGIFMTYLIKYKKFISVLVYSMSFSIFIEVMQYFFLTSRRADIDDVLLNTFGAIIGYVIYIVMKKLKR</sequence>
<dbReference type="PANTHER" id="PTHR36834:SF1">
    <property type="entry name" value="INTEGRAL MEMBRANE PROTEIN"/>
    <property type="match status" value="1"/>
</dbReference>
<accession>A0A6A7KDA9</accession>
<dbReference type="InterPro" id="IPR006976">
    <property type="entry name" value="VanZ-like"/>
</dbReference>
<dbReference type="EMBL" id="WHNX01000059">
    <property type="protein sequence ID" value="MPW27316.1"/>
    <property type="molecule type" value="Genomic_DNA"/>
</dbReference>
<dbReference type="InterPro" id="IPR053150">
    <property type="entry name" value="Teicoplanin_resist-assoc"/>
</dbReference>
<keyword evidence="4" id="KW-1185">Reference proteome</keyword>
<organism evidence="3 4">
    <name type="scientific">Alkalibaculum sporogenes</name>
    <dbReference type="NCBI Taxonomy" id="2655001"/>
    <lineage>
        <taxon>Bacteria</taxon>
        <taxon>Bacillati</taxon>
        <taxon>Bacillota</taxon>
        <taxon>Clostridia</taxon>
        <taxon>Eubacteriales</taxon>
        <taxon>Eubacteriaceae</taxon>
        <taxon>Alkalibaculum</taxon>
    </lineage>
</organism>
<dbReference type="Proteomes" id="UP000440004">
    <property type="component" value="Unassembled WGS sequence"/>
</dbReference>
<keyword evidence="1" id="KW-1133">Transmembrane helix</keyword>
<gene>
    <name evidence="3" type="ORF">GC105_16240</name>
</gene>
<feature type="domain" description="VanZ-like" evidence="2">
    <location>
        <begin position="13"/>
        <end position="156"/>
    </location>
</feature>
<evidence type="ECO:0000256" key="1">
    <source>
        <dbReference type="SAM" id="Phobius"/>
    </source>
</evidence>
<feature type="transmembrane region" description="Helical" evidence="1">
    <location>
        <begin position="107"/>
        <end position="127"/>
    </location>
</feature>
<reference evidence="3 4" key="1">
    <citation type="submission" date="2019-10" db="EMBL/GenBank/DDBJ databases">
        <title>Alkalibaculum tamaniensis sp.nov., a new alkaliphilic acetogen, isolated on methoxylated aromatics from a mud volcano.</title>
        <authorList>
            <person name="Khomyakova M.A."/>
            <person name="Merkel A.Y."/>
            <person name="Bonch-Osmolovskaya E.A."/>
            <person name="Slobodkin A.I."/>
        </authorList>
    </citation>
    <scope>NUCLEOTIDE SEQUENCE [LARGE SCALE GENOMIC DNA]</scope>
    <source>
        <strain evidence="3 4">M08DMB</strain>
    </source>
</reference>
<dbReference type="AlphaFoldDB" id="A0A6A7KDA9"/>
<evidence type="ECO:0000313" key="3">
    <source>
        <dbReference type="EMBL" id="MPW27316.1"/>
    </source>
</evidence>
<evidence type="ECO:0000259" key="2">
    <source>
        <dbReference type="Pfam" id="PF04892"/>
    </source>
</evidence>